<dbReference type="EMBL" id="DF237200">
    <property type="protein sequence ID" value="GAQ85726.1"/>
    <property type="molecule type" value="Genomic_DNA"/>
</dbReference>
<dbReference type="InterPro" id="IPR001764">
    <property type="entry name" value="Glyco_hydro_3_N"/>
</dbReference>
<dbReference type="InterPro" id="IPR036881">
    <property type="entry name" value="Glyco_hydro_3_C_sf"/>
</dbReference>
<dbReference type="InterPro" id="IPR036962">
    <property type="entry name" value="Glyco_hydro_3_N_sf"/>
</dbReference>
<evidence type="ECO:0000313" key="8">
    <source>
        <dbReference type="Proteomes" id="UP000054558"/>
    </source>
</evidence>
<feature type="region of interest" description="Disordered" evidence="5">
    <location>
        <begin position="582"/>
        <end position="614"/>
    </location>
</feature>
<keyword evidence="8" id="KW-1185">Reference proteome</keyword>
<sequence>MWNAVGQIISTEARAMFNTGQSGLTFWAPNINIFRDPRWGRGQETVGEDPLVAAEFAAHFVLGMQGGPTKKTYGGDVDSPAASIDTTLVGKRREDTRQEGTRGRIHSRGEAAGRVARKKMRERGEGRRMESSENEGGLLKVSACCKHFTAYDLESWGGVDRHSFDAKVTKQDLEDTYQPPFRSCVQRGGASCIMCSYNAINGVPACADRRLLTNTARGAWSFDGYITSDCGAVADVIKAHHYTSTPEDTCNVTLSAGMDLNCGSFLREHASQAVARGKLAESTIDRAVRNLVKVQMRLGLFEGPGSGPWGRLGPADVATLAHSQLALEAARQGIVLLVNKNGTLPLGGEAASVALIGPHIDAGEAMLGNYFGPACHVTSPLAALRSSGLRVLPSPGCKDVSCADTSIFPDAIRTASAADVVLLFVGLDQTQEREGKDRVTLTLPGEQTELIKRVAAAAKRPVIVVILSGGPVDIKEAVGDANVGAILWAGYPGQAGGKAIADVLLGRYNPSGRLPVTWYPQAFVESVPMTDMRMRPDPERGYPGRSYRFYTPLRPDLAPIFEFGHGLSYSRFEYPDLTAPESWSGNGVSRGEPSDKRGSRREMEAQSSRSGLMPRGLDTWKGSLDYELNVASRDKRGADALSASLRERATKLLRHLASGFTKISSRVRAAQLYITQGADSQHDRELHQRASLKIKVSVTVQNTGSCTGQETVLLFVSPPEQAVREDGAALKSLIAFDKVELAPGERRNFAFTILVADLRIVDRNGERRLWLGKYVFKVGALQAGTYIGV</sequence>
<dbReference type="InterPro" id="IPR013783">
    <property type="entry name" value="Ig-like_fold"/>
</dbReference>
<feature type="compositionally biased region" description="Basic and acidic residues" evidence="5">
    <location>
        <begin position="122"/>
        <end position="131"/>
    </location>
</feature>
<dbReference type="Gene3D" id="3.40.50.1700">
    <property type="entry name" value="Glycoside hydrolase family 3 C-terminal domain"/>
    <property type="match status" value="1"/>
</dbReference>
<dbReference type="OMA" id="ICTPAHR"/>
<name>A0A1Y1IAK6_KLENI</name>
<dbReference type="SUPFAM" id="SSF51445">
    <property type="entry name" value="(Trans)glycosidases"/>
    <property type="match status" value="2"/>
</dbReference>
<evidence type="ECO:0000256" key="2">
    <source>
        <dbReference type="ARBA" id="ARBA00022729"/>
    </source>
</evidence>
<accession>A0A1Y1IAK6</accession>
<dbReference type="SUPFAM" id="SSF52279">
    <property type="entry name" value="Beta-D-glucan exohydrolase, C-terminal domain"/>
    <property type="match status" value="1"/>
</dbReference>
<keyword evidence="3 7" id="KW-0378">Hydrolase</keyword>
<evidence type="ECO:0000313" key="7">
    <source>
        <dbReference type="EMBL" id="GAQ85726.1"/>
    </source>
</evidence>
<dbReference type="Pfam" id="PF00933">
    <property type="entry name" value="Glyco_hydro_3"/>
    <property type="match status" value="1"/>
</dbReference>
<dbReference type="GO" id="GO:0045493">
    <property type="term" value="P:xylan catabolic process"/>
    <property type="evidence" value="ECO:0000318"/>
    <property type="project" value="GO_Central"/>
</dbReference>
<dbReference type="FunFam" id="3.40.50.1700:FF:000001">
    <property type="entry name" value="probable beta-D-xylosidase 2"/>
    <property type="match status" value="1"/>
</dbReference>
<dbReference type="Pfam" id="PF14310">
    <property type="entry name" value="Fn3-like"/>
    <property type="match status" value="1"/>
</dbReference>
<dbReference type="GO" id="GO:0009044">
    <property type="term" value="F:xylan 1,4-beta-xylosidase activity"/>
    <property type="evidence" value="ECO:0000318"/>
    <property type="project" value="GO_Central"/>
</dbReference>
<dbReference type="InterPro" id="IPR002772">
    <property type="entry name" value="Glyco_hydro_3_C"/>
</dbReference>
<keyword evidence="4" id="KW-0326">Glycosidase</keyword>
<dbReference type="Proteomes" id="UP000054558">
    <property type="component" value="Unassembled WGS sequence"/>
</dbReference>
<evidence type="ECO:0000256" key="3">
    <source>
        <dbReference type="ARBA" id="ARBA00022801"/>
    </source>
</evidence>
<dbReference type="Gene3D" id="3.20.20.300">
    <property type="entry name" value="Glycoside hydrolase, family 3, N-terminal domain"/>
    <property type="match status" value="1"/>
</dbReference>
<proteinExistence type="inferred from homology"/>
<feature type="region of interest" description="Disordered" evidence="5">
    <location>
        <begin position="92"/>
        <end position="133"/>
    </location>
</feature>
<evidence type="ECO:0000256" key="5">
    <source>
        <dbReference type="SAM" id="MobiDB-lite"/>
    </source>
</evidence>
<dbReference type="Pfam" id="PF01915">
    <property type="entry name" value="Glyco_hydro_3_C"/>
    <property type="match status" value="1"/>
</dbReference>
<gene>
    <name evidence="7" type="ORF">KFL_002510030</name>
</gene>
<dbReference type="GO" id="GO:0046556">
    <property type="term" value="F:alpha-L-arabinofuranosidase activity"/>
    <property type="evidence" value="ECO:0000318"/>
    <property type="project" value="GO_Central"/>
</dbReference>
<dbReference type="PANTHER" id="PTHR42721">
    <property type="entry name" value="SUGAR HYDROLASE-RELATED"/>
    <property type="match status" value="1"/>
</dbReference>
<evidence type="ECO:0000256" key="1">
    <source>
        <dbReference type="ARBA" id="ARBA00005336"/>
    </source>
</evidence>
<comment type="similarity">
    <text evidence="1">Belongs to the glycosyl hydrolase 3 family.</text>
</comment>
<dbReference type="InterPro" id="IPR044993">
    <property type="entry name" value="BXL"/>
</dbReference>
<protein>
    <submittedName>
        <fullName evidence="7">Glycosyl hydrolase family protein</fullName>
    </submittedName>
</protein>
<dbReference type="OrthoDB" id="47059at2759"/>
<feature type="compositionally biased region" description="Basic and acidic residues" evidence="5">
    <location>
        <begin position="92"/>
        <end position="111"/>
    </location>
</feature>
<keyword evidence="2" id="KW-0732">Signal</keyword>
<dbReference type="AlphaFoldDB" id="A0A1Y1IAK6"/>
<evidence type="ECO:0000256" key="4">
    <source>
        <dbReference type="ARBA" id="ARBA00023295"/>
    </source>
</evidence>
<dbReference type="InterPro" id="IPR017853">
    <property type="entry name" value="GH"/>
</dbReference>
<dbReference type="SMART" id="SM01217">
    <property type="entry name" value="Fn3_like"/>
    <property type="match status" value="1"/>
</dbReference>
<evidence type="ECO:0000259" key="6">
    <source>
        <dbReference type="SMART" id="SM01217"/>
    </source>
</evidence>
<dbReference type="InterPro" id="IPR026891">
    <property type="entry name" value="Fn3-like"/>
</dbReference>
<feature type="compositionally biased region" description="Basic and acidic residues" evidence="5">
    <location>
        <begin position="592"/>
        <end position="604"/>
    </location>
</feature>
<dbReference type="STRING" id="105231.A0A1Y1IAK6"/>
<dbReference type="Gene3D" id="2.60.40.10">
    <property type="entry name" value="Immunoglobulins"/>
    <property type="match status" value="1"/>
</dbReference>
<reference evidence="7 8" key="1">
    <citation type="journal article" date="2014" name="Nat. Commun.">
        <title>Klebsormidium flaccidum genome reveals primary factors for plant terrestrial adaptation.</title>
        <authorList>
            <person name="Hori K."/>
            <person name="Maruyama F."/>
            <person name="Fujisawa T."/>
            <person name="Togashi T."/>
            <person name="Yamamoto N."/>
            <person name="Seo M."/>
            <person name="Sato S."/>
            <person name="Yamada T."/>
            <person name="Mori H."/>
            <person name="Tajima N."/>
            <person name="Moriyama T."/>
            <person name="Ikeuchi M."/>
            <person name="Watanabe M."/>
            <person name="Wada H."/>
            <person name="Kobayashi K."/>
            <person name="Saito M."/>
            <person name="Masuda T."/>
            <person name="Sasaki-Sekimoto Y."/>
            <person name="Mashiguchi K."/>
            <person name="Awai K."/>
            <person name="Shimojima M."/>
            <person name="Masuda S."/>
            <person name="Iwai M."/>
            <person name="Nobusawa T."/>
            <person name="Narise T."/>
            <person name="Kondo S."/>
            <person name="Saito H."/>
            <person name="Sato R."/>
            <person name="Murakawa M."/>
            <person name="Ihara Y."/>
            <person name="Oshima-Yamada Y."/>
            <person name="Ohtaka K."/>
            <person name="Satoh M."/>
            <person name="Sonobe K."/>
            <person name="Ishii M."/>
            <person name="Ohtani R."/>
            <person name="Kanamori-Sato M."/>
            <person name="Honoki R."/>
            <person name="Miyazaki D."/>
            <person name="Mochizuki H."/>
            <person name="Umetsu J."/>
            <person name="Higashi K."/>
            <person name="Shibata D."/>
            <person name="Kamiya Y."/>
            <person name="Sato N."/>
            <person name="Nakamura Y."/>
            <person name="Tabata S."/>
            <person name="Ida S."/>
            <person name="Kurokawa K."/>
            <person name="Ohta H."/>
        </authorList>
    </citation>
    <scope>NUCLEOTIDE SEQUENCE [LARGE SCALE GENOMIC DNA]</scope>
    <source>
        <strain evidence="7 8">NIES-2285</strain>
    </source>
</reference>
<organism evidence="7 8">
    <name type="scientific">Klebsormidium nitens</name>
    <name type="common">Green alga</name>
    <name type="synonym">Ulothrix nitens</name>
    <dbReference type="NCBI Taxonomy" id="105231"/>
    <lineage>
        <taxon>Eukaryota</taxon>
        <taxon>Viridiplantae</taxon>
        <taxon>Streptophyta</taxon>
        <taxon>Klebsormidiophyceae</taxon>
        <taxon>Klebsormidiales</taxon>
        <taxon>Klebsormidiaceae</taxon>
        <taxon>Klebsormidium</taxon>
    </lineage>
</organism>
<feature type="domain" description="Fibronectin type III-like" evidence="6">
    <location>
        <begin position="710"/>
        <end position="782"/>
    </location>
</feature>
<dbReference type="PANTHER" id="PTHR42721:SF3">
    <property type="entry name" value="BETA-D-XYLOSIDASE 5-RELATED"/>
    <property type="match status" value="1"/>
</dbReference>
<dbReference type="GO" id="GO:0031222">
    <property type="term" value="P:arabinan catabolic process"/>
    <property type="evidence" value="ECO:0000318"/>
    <property type="project" value="GO_Central"/>
</dbReference>